<feature type="region of interest" description="Disordered" evidence="8">
    <location>
        <begin position="257"/>
        <end position="291"/>
    </location>
</feature>
<dbReference type="PROSITE" id="PS50893">
    <property type="entry name" value="ABC_TRANSPORTER_2"/>
    <property type="match status" value="2"/>
</dbReference>
<dbReference type="CDD" id="cd18578">
    <property type="entry name" value="ABC_6TM_Pgp_ABCB1_D2_like"/>
    <property type="match status" value="1"/>
</dbReference>
<feature type="transmembrane region" description="Helical" evidence="9">
    <location>
        <begin position="677"/>
        <end position="695"/>
    </location>
</feature>
<dbReference type="FunFam" id="3.40.50.300:FF:000913">
    <property type="entry name" value="ABC multidrug transporter SitT"/>
    <property type="match status" value="1"/>
</dbReference>
<accession>A0A2C5Z9L1</accession>
<comment type="similarity">
    <text evidence="2">Belongs to the ABC transporter superfamily. ABCB family. Multidrug resistance exporter (TC 3.A.1.201) subfamily.</text>
</comment>
<evidence type="ECO:0000256" key="2">
    <source>
        <dbReference type="ARBA" id="ARBA00007577"/>
    </source>
</evidence>
<keyword evidence="3 9" id="KW-0812">Transmembrane</keyword>
<organism evidence="12 13">
    <name type="scientific">Ophiocordyceps camponoti-rufipedis</name>
    <dbReference type="NCBI Taxonomy" id="2004952"/>
    <lineage>
        <taxon>Eukaryota</taxon>
        <taxon>Fungi</taxon>
        <taxon>Dikarya</taxon>
        <taxon>Ascomycota</taxon>
        <taxon>Pezizomycotina</taxon>
        <taxon>Sordariomycetes</taxon>
        <taxon>Hypocreomycetidae</taxon>
        <taxon>Hypocreales</taxon>
        <taxon>Ophiocordycipitaceae</taxon>
        <taxon>Ophiocordyceps</taxon>
    </lineage>
</organism>
<keyword evidence="5" id="KW-0067">ATP-binding</keyword>
<dbReference type="InterPro" id="IPR003593">
    <property type="entry name" value="AAA+_ATPase"/>
</dbReference>
<feature type="transmembrane region" description="Helical" evidence="9">
    <location>
        <begin position="597"/>
        <end position="618"/>
    </location>
</feature>
<dbReference type="GO" id="GO:0005524">
    <property type="term" value="F:ATP binding"/>
    <property type="evidence" value="ECO:0007669"/>
    <property type="project" value="UniProtKB-KW"/>
</dbReference>
<evidence type="ECO:0000256" key="7">
    <source>
        <dbReference type="ARBA" id="ARBA00023136"/>
    </source>
</evidence>
<comment type="caution">
    <text evidence="12">The sequence shown here is derived from an EMBL/GenBank/DDBJ whole genome shotgun (WGS) entry which is preliminary data.</text>
</comment>
<evidence type="ECO:0000313" key="13">
    <source>
        <dbReference type="Proteomes" id="UP000226431"/>
    </source>
</evidence>
<feature type="compositionally biased region" description="Basic and acidic residues" evidence="8">
    <location>
        <begin position="257"/>
        <end position="269"/>
    </location>
</feature>
<keyword evidence="13" id="KW-1185">Reference proteome</keyword>
<evidence type="ECO:0000313" key="12">
    <source>
        <dbReference type="EMBL" id="PHH76094.1"/>
    </source>
</evidence>
<dbReference type="Pfam" id="PF00005">
    <property type="entry name" value="ABC_tran"/>
    <property type="match status" value="3"/>
</dbReference>
<dbReference type="Gene3D" id="3.40.50.300">
    <property type="entry name" value="P-loop containing nucleotide triphosphate hydrolases"/>
    <property type="match status" value="2"/>
</dbReference>
<reference evidence="12 13" key="1">
    <citation type="submission" date="2017-06" db="EMBL/GenBank/DDBJ databases">
        <title>Ant-infecting Ophiocordyceps genomes reveal a high diversity of potential behavioral manipulation genes and a possible major role for enterotoxins.</title>
        <authorList>
            <person name="De Bekker C."/>
            <person name="Evans H.C."/>
            <person name="Brachmann A."/>
            <person name="Hughes D.P."/>
        </authorList>
    </citation>
    <scope>NUCLEOTIDE SEQUENCE [LARGE SCALE GENOMIC DNA]</scope>
    <source>
        <strain evidence="12 13">Map16</strain>
    </source>
</reference>
<feature type="domain" description="ABC transmembrane type-1" evidence="11">
    <location>
        <begin position="559"/>
        <end position="844"/>
    </location>
</feature>
<sequence>MVAAVVIAFTYNWALTLVTSSALLFILLTVALLLPCIVKSHDRMAKSEAKSSAVASEALAGIRMVMACGAETRVARKYARFVDEAKRHARFTSPFVALQFGLIFFAAFAAFSLAFWYGAKSYLEGRLNSVATIIIVLLSVMMVLFSLERVSTPLMAIGKATVAASQLFIVIDAPQPEEGHLKAPDVSATDDIVLQGVTFAYPSRPHVKVLDQLSLHIEAGKITAIVGPSGSGKSTVVGLIERWYSLREQHVIAKAVEKKKTTKKDKGADDESDAGHGPGDGEIDETGPPVQLGGIISVSGQPLDAINVKWWRSQIGLVQQEPFLFNDTIYINVANGLVGSEWESEPEATKRELVKEACRESFADEFIDKLPEGYDTVVGDGGAKLSGGQRQRIAIARSIVRKPKILILDEATSAIDVRGEGIVQAALDRVAKGRTTITIAHRLSTVKKADRIVVLKRGKMMESGTHQTLMSRDGGIYAGLVNAQALSLGASTDDTSNDGDAKFRDDDDDDDKSRPQHRISHVVSLDRGSVRDSPERQRNLFSSFGLLLYESNKHWWLLALTMLFAAGAGAAIPLQAWLFGNVVTLFASPRLATDSSFWSLMWLVLAIGAGLAYCGCFFSSTQMEATIRAKYQKEYFESILHQKPAFFDDEEHSQGTMTARASGDPKKLEELMGSNMASVYIAIFNLCGSIAIAFAFAWKLALVGCCIVMPVSLATTYWRFKYEIQFDNMNNAVFAESSKFASESISAFRTVASLTLEGPICDRFEHLCRGHVSAAFRKARWASALFALSDSASLACQALVFYYGGRLLVSGEIGPLNFLVCLMAAIQSGESAGQGLSFGPNIAQVTAASNRILDLRESRLHEKTSTEEAMPGAQGGVSIELEDVHFSYPTRSVPVFQGLSLSIEKGQFAALVGASGCGKTSIISLLERFYDLDKGRILCNGQDISKLDLYAYRKHLSLVAQEATLFQGTVRDNIMMGVDEATVTEAQLHQACRDASIHDFIVSLPEGYDTNVGSRGVALSGGQKQRVAIARALMRDPDVLLLDEATSSLDSESERLVQEAFERAGRGRTMVVVAHRLATVQNADIIFVLGEGKLLEKGNHAELLRRKGTYWQMCQSQALDR</sequence>
<evidence type="ECO:0000256" key="6">
    <source>
        <dbReference type="ARBA" id="ARBA00022989"/>
    </source>
</evidence>
<feature type="transmembrane region" description="Helical" evidence="9">
    <location>
        <begin position="12"/>
        <end position="38"/>
    </location>
</feature>
<evidence type="ECO:0000256" key="3">
    <source>
        <dbReference type="ARBA" id="ARBA00022692"/>
    </source>
</evidence>
<dbReference type="EMBL" id="NJES01000180">
    <property type="protein sequence ID" value="PHH76094.1"/>
    <property type="molecule type" value="Genomic_DNA"/>
</dbReference>
<dbReference type="Gene3D" id="1.20.1560.10">
    <property type="entry name" value="ABC transporter type 1, transmembrane domain"/>
    <property type="match status" value="2"/>
</dbReference>
<keyword evidence="4" id="KW-0547">Nucleotide-binding</keyword>
<dbReference type="PANTHER" id="PTHR43394:SF18">
    <property type="entry name" value="ABC TRANSPORTER B FAMILY MEMBER 11-LIKE"/>
    <property type="match status" value="1"/>
</dbReference>
<dbReference type="GO" id="GO:0015421">
    <property type="term" value="F:ABC-type oligopeptide transporter activity"/>
    <property type="evidence" value="ECO:0007669"/>
    <property type="project" value="TreeGrafter"/>
</dbReference>
<protein>
    <submittedName>
        <fullName evidence="12">Uncharacterized protein</fullName>
    </submittedName>
</protein>
<dbReference type="GO" id="GO:0005743">
    <property type="term" value="C:mitochondrial inner membrane"/>
    <property type="evidence" value="ECO:0007669"/>
    <property type="project" value="TreeGrafter"/>
</dbReference>
<dbReference type="InterPro" id="IPR003439">
    <property type="entry name" value="ABC_transporter-like_ATP-bd"/>
</dbReference>
<dbReference type="PANTHER" id="PTHR43394">
    <property type="entry name" value="ATP-DEPENDENT PERMEASE MDL1, MITOCHONDRIAL"/>
    <property type="match status" value="1"/>
</dbReference>
<dbReference type="PROSITE" id="PS50929">
    <property type="entry name" value="ABC_TM1F"/>
    <property type="match status" value="2"/>
</dbReference>
<dbReference type="InterPro" id="IPR027417">
    <property type="entry name" value="P-loop_NTPase"/>
</dbReference>
<name>A0A2C5Z9L1_9HYPO</name>
<keyword evidence="6 9" id="KW-1133">Transmembrane helix</keyword>
<dbReference type="SUPFAM" id="SSF52540">
    <property type="entry name" value="P-loop containing nucleoside triphosphate hydrolases"/>
    <property type="match status" value="3"/>
</dbReference>
<dbReference type="OrthoDB" id="6500128at2759"/>
<dbReference type="GO" id="GO:0090374">
    <property type="term" value="P:oligopeptide export from mitochondrion"/>
    <property type="evidence" value="ECO:0007669"/>
    <property type="project" value="TreeGrafter"/>
</dbReference>
<proteinExistence type="inferred from homology"/>
<evidence type="ECO:0000256" key="1">
    <source>
        <dbReference type="ARBA" id="ARBA00004141"/>
    </source>
</evidence>
<evidence type="ECO:0000256" key="9">
    <source>
        <dbReference type="SAM" id="Phobius"/>
    </source>
</evidence>
<feature type="transmembrane region" description="Helical" evidence="9">
    <location>
        <begin position="95"/>
        <end position="117"/>
    </location>
</feature>
<dbReference type="InterPro" id="IPR017871">
    <property type="entry name" value="ABC_transporter-like_CS"/>
</dbReference>
<dbReference type="Pfam" id="PF00664">
    <property type="entry name" value="ABC_membrane"/>
    <property type="match status" value="2"/>
</dbReference>
<dbReference type="InterPro" id="IPR011527">
    <property type="entry name" value="ABC1_TM_dom"/>
</dbReference>
<evidence type="ECO:0000256" key="5">
    <source>
        <dbReference type="ARBA" id="ARBA00022840"/>
    </source>
</evidence>
<dbReference type="SUPFAM" id="SSF90123">
    <property type="entry name" value="ABC transporter transmembrane region"/>
    <property type="match status" value="2"/>
</dbReference>
<dbReference type="InterPro" id="IPR036640">
    <property type="entry name" value="ABC1_TM_sf"/>
</dbReference>
<evidence type="ECO:0000259" key="11">
    <source>
        <dbReference type="PROSITE" id="PS50929"/>
    </source>
</evidence>
<feature type="domain" description="ABC transmembrane type-1" evidence="11">
    <location>
        <begin position="1"/>
        <end position="159"/>
    </location>
</feature>
<dbReference type="Proteomes" id="UP000226431">
    <property type="component" value="Unassembled WGS sequence"/>
</dbReference>
<feature type="transmembrane region" description="Helical" evidence="9">
    <location>
        <begin position="129"/>
        <end position="147"/>
    </location>
</feature>
<dbReference type="AlphaFoldDB" id="A0A2C5Z9L1"/>
<dbReference type="STRING" id="2004952.A0A2C5Z9L1"/>
<keyword evidence="7 9" id="KW-0472">Membrane</keyword>
<feature type="region of interest" description="Disordered" evidence="8">
    <location>
        <begin position="491"/>
        <end position="516"/>
    </location>
</feature>
<dbReference type="CDD" id="cd03249">
    <property type="entry name" value="ABC_MTABC3_MDL1_MDL2"/>
    <property type="match status" value="1"/>
</dbReference>
<evidence type="ECO:0000256" key="4">
    <source>
        <dbReference type="ARBA" id="ARBA00022741"/>
    </source>
</evidence>
<comment type="subcellular location">
    <subcellularLocation>
        <location evidence="1">Membrane</location>
        <topology evidence="1">Multi-pass membrane protein</topology>
    </subcellularLocation>
</comment>
<feature type="transmembrane region" description="Helical" evidence="9">
    <location>
        <begin position="555"/>
        <end position="577"/>
    </location>
</feature>
<evidence type="ECO:0000256" key="8">
    <source>
        <dbReference type="SAM" id="MobiDB-lite"/>
    </source>
</evidence>
<feature type="domain" description="ABC transporter" evidence="10">
    <location>
        <begin position="879"/>
        <end position="1116"/>
    </location>
</feature>
<gene>
    <name evidence="12" type="ORF">CDD80_1824</name>
</gene>
<dbReference type="InterPro" id="IPR039421">
    <property type="entry name" value="Type_1_exporter"/>
</dbReference>
<dbReference type="SMART" id="SM00382">
    <property type="entry name" value="AAA"/>
    <property type="match status" value="2"/>
</dbReference>
<feature type="domain" description="ABC transporter" evidence="10">
    <location>
        <begin position="192"/>
        <end position="482"/>
    </location>
</feature>
<evidence type="ECO:0000259" key="10">
    <source>
        <dbReference type="PROSITE" id="PS50893"/>
    </source>
</evidence>
<dbReference type="GO" id="GO:0016887">
    <property type="term" value="F:ATP hydrolysis activity"/>
    <property type="evidence" value="ECO:0007669"/>
    <property type="project" value="InterPro"/>
</dbReference>
<dbReference type="PROSITE" id="PS00211">
    <property type="entry name" value="ABC_TRANSPORTER_1"/>
    <property type="match status" value="2"/>
</dbReference>